<proteinExistence type="predicted"/>
<sequence length="286" mass="32397">MAVKSPHTEEHPFVSHYILKSHTEEERERLDWQNQHLTQVLCDGQLIYVPKFSPDPGDEILDSAAGTGIWLLDVSRKVHSNVSLTGIDISQRHFPTQYPQNVTFAVHTVTNLPESWSSRFSLVNQRLIFGALTHEQWGMALSELYRILKPGGWIQLLESSPETSISSGSMKRYADAFAAAFVNSGLVSNLTETLDQRLEHTGFVNVQKRTTALPRLDSQDVDFEFKGQKRLIMASIPTLKPAFLATGMFESEDEIDALHKGIDEEWNAPSQFRWHYTVAYAQKPDI</sequence>
<dbReference type="GO" id="GO:0008168">
    <property type="term" value="F:methyltransferase activity"/>
    <property type="evidence" value="ECO:0007669"/>
    <property type="project" value="UniProtKB-KW"/>
</dbReference>
<reference evidence="2" key="1">
    <citation type="submission" date="2020-11" db="EMBL/GenBank/DDBJ databases">
        <authorList>
            <consortium name="DOE Joint Genome Institute"/>
            <person name="Ahrendt S."/>
            <person name="Riley R."/>
            <person name="Andreopoulos W."/>
            <person name="Labutti K."/>
            <person name="Pangilinan J."/>
            <person name="Ruiz-Duenas F.J."/>
            <person name="Barrasa J.M."/>
            <person name="Sanchez-Garcia M."/>
            <person name="Camarero S."/>
            <person name="Miyauchi S."/>
            <person name="Serrano A."/>
            <person name="Linde D."/>
            <person name="Babiker R."/>
            <person name="Drula E."/>
            <person name="Ayuso-Fernandez I."/>
            <person name="Pacheco R."/>
            <person name="Padilla G."/>
            <person name="Ferreira P."/>
            <person name="Barriuso J."/>
            <person name="Kellner H."/>
            <person name="Castanera R."/>
            <person name="Alfaro M."/>
            <person name="Ramirez L."/>
            <person name="Pisabarro A.G."/>
            <person name="Kuo A."/>
            <person name="Tritt A."/>
            <person name="Lipzen A."/>
            <person name="He G."/>
            <person name="Yan M."/>
            <person name="Ng V."/>
            <person name="Cullen D."/>
            <person name="Martin F."/>
            <person name="Rosso M.-N."/>
            <person name="Henrissat B."/>
            <person name="Hibbett D."/>
            <person name="Martinez A.T."/>
            <person name="Grigoriev I.V."/>
        </authorList>
    </citation>
    <scope>NUCLEOTIDE SEQUENCE</scope>
    <source>
        <strain evidence="2">AH 40177</strain>
    </source>
</reference>
<dbReference type="CDD" id="cd02440">
    <property type="entry name" value="AdoMet_MTases"/>
    <property type="match status" value="1"/>
</dbReference>
<keyword evidence="2" id="KW-0808">Transferase</keyword>
<dbReference type="AlphaFoldDB" id="A0A9P5P924"/>
<dbReference type="InterPro" id="IPR041698">
    <property type="entry name" value="Methyltransf_25"/>
</dbReference>
<keyword evidence="3" id="KW-1185">Reference proteome</keyword>
<dbReference type="PANTHER" id="PTHR43591">
    <property type="entry name" value="METHYLTRANSFERASE"/>
    <property type="match status" value="1"/>
</dbReference>
<dbReference type="Proteomes" id="UP000772434">
    <property type="component" value="Unassembled WGS sequence"/>
</dbReference>
<organism evidence="2 3">
    <name type="scientific">Rhodocollybia butyracea</name>
    <dbReference type="NCBI Taxonomy" id="206335"/>
    <lineage>
        <taxon>Eukaryota</taxon>
        <taxon>Fungi</taxon>
        <taxon>Dikarya</taxon>
        <taxon>Basidiomycota</taxon>
        <taxon>Agaricomycotina</taxon>
        <taxon>Agaricomycetes</taxon>
        <taxon>Agaricomycetidae</taxon>
        <taxon>Agaricales</taxon>
        <taxon>Marasmiineae</taxon>
        <taxon>Omphalotaceae</taxon>
        <taxon>Rhodocollybia</taxon>
    </lineage>
</organism>
<dbReference type="GO" id="GO:0032259">
    <property type="term" value="P:methylation"/>
    <property type="evidence" value="ECO:0007669"/>
    <property type="project" value="UniProtKB-KW"/>
</dbReference>
<dbReference type="EMBL" id="JADNRY010000333">
    <property type="protein sequence ID" value="KAF9059006.1"/>
    <property type="molecule type" value="Genomic_DNA"/>
</dbReference>
<dbReference type="SUPFAM" id="SSF53335">
    <property type="entry name" value="S-adenosyl-L-methionine-dependent methyltransferases"/>
    <property type="match status" value="1"/>
</dbReference>
<comment type="caution">
    <text evidence="2">The sequence shown here is derived from an EMBL/GenBank/DDBJ whole genome shotgun (WGS) entry which is preliminary data.</text>
</comment>
<gene>
    <name evidence="2" type="ORF">BDP27DRAFT_1303035</name>
</gene>
<dbReference type="Gene3D" id="3.40.50.150">
    <property type="entry name" value="Vaccinia Virus protein VP39"/>
    <property type="match status" value="1"/>
</dbReference>
<keyword evidence="2" id="KW-0489">Methyltransferase</keyword>
<protein>
    <submittedName>
        <fullName evidence="2">S-adenosyl-L-methionine-dependent methyltransferase</fullName>
    </submittedName>
</protein>
<feature type="domain" description="Methyltransferase" evidence="1">
    <location>
        <begin position="60"/>
        <end position="152"/>
    </location>
</feature>
<accession>A0A9P5P924</accession>
<dbReference type="Pfam" id="PF13649">
    <property type="entry name" value="Methyltransf_25"/>
    <property type="match status" value="1"/>
</dbReference>
<evidence type="ECO:0000313" key="2">
    <source>
        <dbReference type="EMBL" id="KAF9059006.1"/>
    </source>
</evidence>
<dbReference type="OrthoDB" id="184880at2759"/>
<evidence type="ECO:0000259" key="1">
    <source>
        <dbReference type="Pfam" id="PF13649"/>
    </source>
</evidence>
<name>A0A9P5P924_9AGAR</name>
<dbReference type="InterPro" id="IPR029063">
    <property type="entry name" value="SAM-dependent_MTases_sf"/>
</dbReference>
<evidence type="ECO:0000313" key="3">
    <source>
        <dbReference type="Proteomes" id="UP000772434"/>
    </source>
</evidence>